<dbReference type="InterPro" id="IPR006172">
    <property type="entry name" value="DNA-dir_DNA_pol_B"/>
</dbReference>
<dbReference type="RefSeq" id="YP_009487206.1">
    <property type="nucleotide sequence ID" value="NC_037774.1"/>
</dbReference>
<dbReference type="InterPro" id="IPR023211">
    <property type="entry name" value="DNA_pol_palm_dom_sf"/>
</dbReference>
<feature type="domain" description="DNA-directed DNA polymerase family B mitochondria/virus" evidence="13">
    <location>
        <begin position="477"/>
        <end position="915"/>
    </location>
</feature>
<keyword evidence="5" id="KW-0808">Transferase</keyword>
<evidence type="ECO:0000256" key="10">
    <source>
        <dbReference type="ARBA" id="ARBA00023128"/>
    </source>
</evidence>
<dbReference type="SUPFAM" id="SSF53098">
    <property type="entry name" value="Ribonuclease H-like"/>
    <property type="match status" value="1"/>
</dbReference>
<keyword evidence="12" id="KW-1133">Transmembrane helix</keyword>
<keyword evidence="12" id="KW-0472">Membrane</keyword>
<dbReference type="GO" id="GO:0003887">
    <property type="term" value="F:DNA-directed DNA polymerase activity"/>
    <property type="evidence" value="ECO:0007669"/>
    <property type="project" value="UniProtKB-KW"/>
</dbReference>
<dbReference type="InterPro" id="IPR015833">
    <property type="entry name" value="DNA-dir_DNA_pol_B_mt_lin_plsmd"/>
</dbReference>
<comment type="similarity">
    <text evidence="2">Belongs to the DNA polymerase type-B family.</text>
</comment>
<dbReference type="InterPro" id="IPR043502">
    <property type="entry name" value="DNA/RNA_pol_sf"/>
</dbReference>
<dbReference type="EMBL" id="MH138073">
    <property type="protein sequence ID" value="AWB36108.1"/>
    <property type="molecule type" value="Genomic_DNA"/>
</dbReference>
<dbReference type="PRINTS" id="PR00106">
    <property type="entry name" value="DNAPOLB"/>
</dbReference>
<evidence type="ECO:0000256" key="12">
    <source>
        <dbReference type="SAM" id="Phobius"/>
    </source>
</evidence>
<dbReference type="SMART" id="SM00486">
    <property type="entry name" value="POLBc"/>
    <property type="match status" value="1"/>
</dbReference>
<dbReference type="AlphaFoldDB" id="A0A2S0U3N8"/>
<dbReference type="GO" id="GO:0005739">
    <property type="term" value="C:mitochondrion"/>
    <property type="evidence" value="ECO:0007669"/>
    <property type="project" value="UniProtKB-SubCell"/>
</dbReference>
<dbReference type="PANTHER" id="PTHR33568:SF3">
    <property type="entry name" value="DNA-DIRECTED DNA POLYMERASE"/>
    <property type="match status" value="1"/>
</dbReference>
<evidence type="ECO:0000256" key="9">
    <source>
        <dbReference type="ARBA" id="ARBA00023125"/>
    </source>
</evidence>
<comment type="subcellular location">
    <subcellularLocation>
        <location evidence="1">Mitochondrion</location>
    </subcellularLocation>
</comment>
<keyword evidence="8" id="KW-0239">DNA-directed DNA polymerase</keyword>
<evidence type="ECO:0000256" key="7">
    <source>
        <dbReference type="ARBA" id="ARBA00022705"/>
    </source>
</evidence>
<dbReference type="InterPro" id="IPR012337">
    <property type="entry name" value="RNaseH-like_sf"/>
</dbReference>
<evidence type="ECO:0000256" key="3">
    <source>
        <dbReference type="ARBA" id="ARBA00012417"/>
    </source>
</evidence>
<dbReference type="GO" id="GO:0003677">
    <property type="term" value="F:DNA binding"/>
    <property type="evidence" value="ECO:0007669"/>
    <property type="project" value="UniProtKB-KW"/>
</dbReference>
<keyword evidence="12" id="KW-0812">Transmembrane</keyword>
<dbReference type="Gene3D" id="3.30.420.10">
    <property type="entry name" value="Ribonuclease H-like superfamily/Ribonuclease H"/>
    <property type="match status" value="1"/>
</dbReference>
<dbReference type="PIRSF" id="PIRSF006517">
    <property type="entry name" value="DPol_mt_plasmid"/>
    <property type="match status" value="1"/>
</dbReference>
<evidence type="ECO:0000256" key="1">
    <source>
        <dbReference type="ARBA" id="ARBA00004173"/>
    </source>
</evidence>
<feature type="transmembrane region" description="Helical" evidence="12">
    <location>
        <begin position="142"/>
        <end position="166"/>
    </location>
</feature>
<protein>
    <recommendedName>
        <fullName evidence="4">Probable DNA polymerase</fullName>
        <ecNumber evidence="3">2.7.7.7</ecNumber>
    </recommendedName>
</protein>
<gene>
    <name evidence="14" type="primary">orf1064</name>
</gene>
<dbReference type="Pfam" id="PF03175">
    <property type="entry name" value="DNA_pol_B_2"/>
    <property type="match status" value="1"/>
</dbReference>
<dbReference type="GO" id="GO:0006260">
    <property type="term" value="P:DNA replication"/>
    <property type="evidence" value="ECO:0007669"/>
    <property type="project" value="UniProtKB-KW"/>
</dbReference>
<dbReference type="GeneID" id="36940637"/>
<keyword evidence="10 14" id="KW-0496">Mitochondrion</keyword>
<proteinExistence type="inferred from homology"/>
<organism evidence="14">
    <name type="scientific">Russula abietina</name>
    <dbReference type="NCBI Taxonomy" id="482377"/>
    <lineage>
        <taxon>Eukaryota</taxon>
        <taxon>Fungi</taxon>
        <taxon>Dikarya</taxon>
        <taxon>Basidiomycota</taxon>
        <taxon>Agaricomycotina</taxon>
        <taxon>Agaricomycetes</taxon>
        <taxon>Russulales</taxon>
        <taxon>Russulaceae</taxon>
        <taxon>Russula</taxon>
    </lineage>
</organism>
<dbReference type="InterPro" id="IPR004868">
    <property type="entry name" value="DNA-dir_DNA_pol_B_mt/vir"/>
</dbReference>
<sequence>MIKYQNFSHYKLPITMDPLKYGKLLDETNQKFIIQLTTKNIAVIKQYPKENFVRIFKNGELVLEFRDKFLSENLFKRSIYDTIFTFENEKLIKTEISNLSGLIEIFSITPDNLTPFNMQERNLKNNKTKNYLFPKWLEDSKYAAELFILFELFLIFLVYIVFFVLFSENSNIAISIAILSSKNISSFRRGKRKVWTEREFKINKKIFEKTLFNNKFDEFWSEIENNFTEKNHIYIIFKINYQGAGYSSIGQLQRLTKHDKNWYLNWILNNLVIKAEYYNESPIESFIFSYGFLNKPIKKKIDFVENLYFQDYSNKIKLPVSLLPSDYGIILFQNELEDHILFIIEGRDGFNYQIKKFNETNEIKVTKLGSTIVEFTDKIISKNLFSRTIGNKIFYFENNKEILFTKEIKCKFISKLKKSKNLTENFLTLDIETFKKSNGELVPFLISIYDGNKTNSFYLPDFKNVEYLVLTAINSIMIKKYNNWNIYIHNMAKFDMIFLLKYLVKLGHTQPIIHNNRIISVELITNKINLKFKDSYLILLASLNKLSKAFKIKNPKSQFPIFFLTENNLEYEGIVPDIKFFKNITFEEYNKYKNSFNNLWNLKKESIKYCEIDCISLHQVISNFSILIYDLFQKDMHKYATLPSLAFAIYRTKFMKEENIPQITGKIEENIRSGYTGGAVDMYIPESKPNKKIFCYDVNSLYPSVMESQDMPIGNPVYFKGDITKIYKNSFGFFYCKITSPENINHPIIQKRHKINGLTSTISPIGSWEGMIFSEEMKNAMKFGYKFEILWGYTFLKENIFKEYVNFLYNMRLQYDKSNPLNFIAKILMNSLYGRFGMSDNFDTIKIISKKESNNYEFKILDSLIEKIDLGTHVLFRSKTEENQDDTSEHNISVGIAAAITAYARVHMSLFKNNPEINLFYTDTDSIYTDSVIPDYFIDNKILGKLKLENICEKAIFLAPKLYCLTLENGETVYKTKGLKHEIILTINDFNQLLYKDKILQKNQEKWYKNLTESKITIVDQIYTMKVTQNKRQLIYDNYGKIIETKAYKIINPVFYKRIKVKWF</sequence>
<accession>A0A2S0U3N8</accession>
<dbReference type="SUPFAM" id="SSF56672">
    <property type="entry name" value="DNA/RNA polymerases"/>
    <property type="match status" value="1"/>
</dbReference>
<evidence type="ECO:0000256" key="5">
    <source>
        <dbReference type="ARBA" id="ARBA00022679"/>
    </source>
</evidence>
<reference evidence="14" key="1">
    <citation type="journal article" date="2018" name="Int. J. Biol. Macromol.">
        <title>Characterization and comparative mitogenomic analysis of six newly sequenced mitochondrial genomes from ectomycorrhizal fungi (Russula) and phylogenetic analysis of the Agaricomycetes.</title>
        <authorList>
            <person name="Li Q."/>
            <person name="Wang Q."/>
            <person name="Chen C."/>
            <person name="Jin X."/>
            <person name="Chen Z."/>
            <person name="Xiong C."/>
            <person name="Li P."/>
            <person name="Zhao J."/>
            <person name="Huang W."/>
        </authorList>
    </citation>
    <scope>NUCLEOTIDE SEQUENCE</scope>
</reference>
<keyword evidence="9" id="KW-0238">DNA-binding</keyword>
<dbReference type="InterPro" id="IPR036397">
    <property type="entry name" value="RNaseH_sf"/>
</dbReference>
<evidence type="ECO:0000256" key="2">
    <source>
        <dbReference type="ARBA" id="ARBA00005755"/>
    </source>
</evidence>
<evidence type="ECO:0000256" key="4">
    <source>
        <dbReference type="ARBA" id="ARBA00014385"/>
    </source>
</evidence>
<keyword evidence="7" id="KW-0235">DNA replication</keyword>
<geneLocation type="mitochondrion" evidence="14"/>
<dbReference type="GO" id="GO:0000166">
    <property type="term" value="F:nucleotide binding"/>
    <property type="evidence" value="ECO:0007669"/>
    <property type="project" value="InterPro"/>
</dbReference>
<dbReference type="Gene3D" id="3.90.1600.10">
    <property type="entry name" value="Palm domain of DNA polymerase"/>
    <property type="match status" value="2"/>
</dbReference>
<evidence type="ECO:0000256" key="11">
    <source>
        <dbReference type="ARBA" id="ARBA00049244"/>
    </source>
</evidence>
<evidence type="ECO:0000259" key="13">
    <source>
        <dbReference type="Pfam" id="PF03175"/>
    </source>
</evidence>
<dbReference type="PANTHER" id="PTHR33568">
    <property type="entry name" value="DNA POLYMERASE"/>
    <property type="match status" value="1"/>
</dbReference>
<evidence type="ECO:0000313" key="14">
    <source>
        <dbReference type="EMBL" id="AWB36108.1"/>
    </source>
</evidence>
<evidence type="ECO:0000256" key="8">
    <source>
        <dbReference type="ARBA" id="ARBA00022932"/>
    </source>
</evidence>
<comment type="catalytic activity">
    <reaction evidence="11">
        <text>DNA(n) + a 2'-deoxyribonucleoside 5'-triphosphate = DNA(n+1) + diphosphate</text>
        <dbReference type="Rhea" id="RHEA:22508"/>
        <dbReference type="Rhea" id="RHEA-COMP:17339"/>
        <dbReference type="Rhea" id="RHEA-COMP:17340"/>
        <dbReference type="ChEBI" id="CHEBI:33019"/>
        <dbReference type="ChEBI" id="CHEBI:61560"/>
        <dbReference type="ChEBI" id="CHEBI:173112"/>
        <dbReference type="EC" id="2.7.7.7"/>
    </reaction>
</comment>
<name>A0A2S0U3N8_9AGAM</name>
<evidence type="ECO:0000256" key="6">
    <source>
        <dbReference type="ARBA" id="ARBA00022695"/>
    </source>
</evidence>
<dbReference type="EC" id="2.7.7.7" evidence="3"/>
<keyword evidence="6" id="KW-0548">Nucleotidyltransferase</keyword>